<dbReference type="PROSITE" id="PS51755">
    <property type="entry name" value="OMPR_PHOB"/>
    <property type="match status" value="1"/>
</dbReference>
<evidence type="ECO:0000256" key="2">
    <source>
        <dbReference type="PROSITE-ProRule" id="PRU01091"/>
    </source>
</evidence>
<dbReference type="SUPFAM" id="SSF82171">
    <property type="entry name" value="DPP6 N-terminal domain-like"/>
    <property type="match status" value="2"/>
</dbReference>
<sequence>MQFDPNASFFLEQVEIKPDSGEIIRRGISSQIEPKVMAVLLYLVQHPYQVLSHEELIEKVWEGVVVTPRSVRRSIAVLRHALDPEDAEHYIKTHPKRGYQLLISPKPRHTSNVPKIAALTLLVLSLVAAAMYGLFADSQTFGHPLQHVNTLKGYALSPLTEELAYIKQDHDSLEVWLAPQHTKLMVLPEGATSPLIAWSPNDDNIALLWQEQEKSVLATYNIRQQQLSYRFSDTQFSYTKLSFWGDQHLLLIRNPLHQVDPRLVQYDLHSNLSSVWLPNTKIHTASATAEQVAVVIKDGKHKRIKLLASNQQTLIFSHVQTDFIDDILLMPNAQGLVYSSREGLHFNDLAGTTAIIPWPGDQKGLTLQYDTQHQEIYVLTQRIQKQRWLHSSQENLRRKLSLSGHTPEQVTLSHTGQQLAYVASEDAISQLWFSDTINSHPVTQFSETKPISNVSWSAQDDWLIFSSGPSSYGYDMASQQLHLLMEPNLYTHPVCILSGGKGFYFLDESGFFTTLKHGEISTSSPPQVIQHIASAEYICSADRLFAVSQQESALYQLNGDQWQLIDSDFPTPIKLLAGSDNAIYYFVALINQRNTIWRYDLNHKTHTQLIKRSDYSGVFAAIASNENFVVEQKTATGTALRKYNKPK</sequence>
<dbReference type="GO" id="GO:0003677">
    <property type="term" value="F:DNA binding"/>
    <property type="evidence" value="ECO:0007669"/>
    <property type="project" value="UniProtKB-UniRule"/>
</dbReference>
<feature type="DNA-binding region" description="OmpR/PhoB-type" evidence="2">
    <location>
        <begin position="6"/>
        <end position="103"/>
    </location>
</feature>
<dbReference type="AlphaFoldDB" id="A0AA41W8I6"/>
<dbReference type="Gene3D" id="1.10.10.10">
    <property type="entry name" value="Winged helix-like DNA-binding domain superfamily/Winged helix DNA-binding domain"/>
    <property type="match status" value="1"/>
</dbReference>
<dbReference type="InterPro" id="IPR011042">
    <property type="entry name" value="6-blade_b-propeller_TolB-like"/>
</dbReference>
<keyword evidence="1 2" id="KW-0238">DNA-binding</keyword>
<evidence type="ECO:0000259" key="3">
    <source>
        <dbReference type="PROSITE" id="PS51755"/>
    </source>
</evidence>
<feature type="domain" description="OmpR/PhoB-type" evidence="3">
    <location>
        <begin position="6"/>
        <end position="103"/>
    </location>
</feature>
<accession>A0AA41W8I6</accession>
<dbReference type="SUPFAM" id="SSF46894">
    <property type="entry name" value="C-terminal effector domain of the bipartite response regulators"/>
    <property type="match status" value="1"/>
</dbReference>
<evidence type="ECO:0000313" key="4">
    <source>
        <dbReference type="EMBL" id="MCM2680945.1"/>
    </source>
</evidence>
<dbReference type="Gene3D" id="2.120.10.30">
    <property type="entry name" value="TolB, C-terminal domain"/>
    <property type="match status" value="1"/>
</dbReference>
<dbReference type="GO" id="GO:0000160">
    <property type="term" value="P:phosphorelay signal transduction system"/>
    <property type="evidence" value="ECO:0007669"/>
    <property type="project" value="InterPro"/>
</dbReference>
<dbReference type="RefSeq" id="WP_251262422.1">
    <property type="nucleotide sequence ID" value="NZ_JAMQGP010000008.1"/>
</dbReference>
<organism evidence="4 5">
    <name type="scientific">Echinimonas agarilytica</name>
    <dbReference type="NCBI Taxonomy" id="1215918"/>
    <lineage>
        <taxon>Bacteria</taxon>
        <taxon>Pseudomonadati</taxon>
        <taxon>Pseudomonadota</taxon>
        <taxon>Gammaproteobacteria</taxon>
        <taxon>Alteromonadales</taxon>
        <taxon>Echinimonadaceae</taxon>
        <taxon>Echinimonas</taxon>
    </lineage>
</organism>
<proteinExistence type="predicted"/>
<evidence type="ECO:0000313" key="5">
    <source>
        <dbReference type="Proteomes" id="UP001165393"/>
    </source>
</evidence>
<dbReference type="InterPro" id="IPR016032">
    <property type="entry name" value="Sig_transdc_resp-reg_C-effctor"/>
</dbReference>
<gene>
    <name evidence="4" type="ORF">NAF29_14915</name>
</gene>
<keyword evidence="5" id="KW-1185">Reference proteome</keyword>
<reference evidence="4 5" key="1">
    <citation type="journal article" date="2013" name="Antonie Van Leeuwenhoek">
        <title>Echinimonas agarilytica gen. nov., sp. nov., a new gammaproteobacterium isolated from the sea urchin Strongylocentrotus intermedius.</title>
        <authorList>
            <person name="Nedashkovskaya O.I."/>
            <person name="Stenkova A.M."/>
            <person name="Zhukova N.V."/>
            <person name="Van Trappen S."/>
            <person name="Lee J.S."/>
            <person name="Kim S.B."/>
        </authorList>
    </citation>
    <scope>NUCLEOTIDE SEQUENCE [LARGE SCALE GENOMIC DNA]</scope>
    <source>
        <strain evidence="4 5">KMM 6351</strain>
    </source>
</reference>
<dbReference type="Proteomes" id="UP001165393">
    <property type="component" value="Unassembled WGS sequence"/>
</dbReference>
<dbReference type="InterPro" id="IPR001867">
    <property type="entry name" value="OmpR/PhoB-type_DNA-bd"/>
</dbReference>
<dbReference type="InterPro" id="IPR036388">
    <property type="entry name" value="WH-like_DNA-bd_sf"/>
</dbReference>
<evidence type="ECO:0000256" key="1">
    <source>
        <dbReference type="ARBA" id="ARBA00023125"/>
    </source>
</evidence>
<dbReference type="SMART" id="SM00862">
    <property type="entry name" value="Trans_reg_C"/>
    <property type="match status" value="1"/>
</dbReference>
<protein>
    <submittedName>
        <fullName evidence="4">Winged helix-turn-helix domain-containing protein</fullName>
    </submittedName>
</protein>
<dbReference type="CDD" id="cd00383">
    <property type="entry name" value="trans_reg_C"/>
    <property type="match status" value="1"/>
</dbReference>
<dbReference type="GO" id="GO:0006355">
    <property type="term" value="P:regulation of DNA-templated transcription"/>
    <property type="evidence" value="ECO:0007669"/>
    <property type="project" value="InterPro"/>
</dbReference>
<dbReference type="Pfam" id="PF00486">
    <property type="entry name" value="Trans_reg_C"/>
    <property type="match status" value="1"/>
</dbReference>
<name>A0AA41W8I6_9GAMM</name>
<comment type="caution">
    <text evidence="4">The sequence shown here is derived from an EMBL/GenBank/DDBJ whole genome shotgun (WGS) entry which is preliminary data.</text>
</comment>
<dbReference type="EMBL" id="JAMQGP010000008">
    <property type="protein sequence ID" value="MCM2680945.1"/>
    <property type="molecule type" value="Genomic_DNA"/>
</dbReference>